<evidence type="ECO:0000313" key="15">
    <source>
        <dbReference type="Proteomes" id="UP000242008"/>
    </source>
</evidence>
<evidence type="ECO:0000256" key="9">
    <source>
        <dbReference type="PIRSR" id="PIRSR617867-1"/>
    </source>
</evidence>
<evidence type="ECO:0000256" key="3">
    <source>
        <dbReference type="ARBA" id="ARBA00022801"/>
    </source>
</evidence>
<dbReference type="InterPro" id="IPR036196">
    <property type="entry name" value="Ptyr_pPase_sf"/>
</dbReference>
<organism evidence="12 17">
    <name type="scientific">Staphylococcus chromogenes</name>
    <name type="common">Staphylococcus hyicus subsp. chromogenes</name>
    <dbReference type="NCBI Taxonomy" id="46126"/>
    <lineage>
        <taxon>Bacteria</taxon>
        <taxon>Bacillati</taxon>
        <taxon>Bacillota</taxon>
        <taxon>Bacilli</taxon>
        <taxon>Bacillales</taxon>
        <taxon>Staphylococcaceae</taxon>
        <taxon>Staphylococcus</taxon>
    </lineage>
</organism>
<keyword evidence="4" id="KW-0904">Protein phosphatase</keyword>
<dbReference type="InterPro" id="IPR023485">
    <property type="entry name" value="Ptyr_pPase"/>
</dbReference>
<dbReference type="PANTHER" id="PTHR11717">
    <property type="entry name" value="LOW MOLECULAR WEIGHT PROTEIN TYROSINE PHOSPHATASE"/>
    <property type="match status" value="1"/>
</dbReference>
<dbReference type="PANTHER" id="PTHR11717:SF31">
    <property type="entry name" value="LOW MOLECULAR WEIGHT PROTEIN-TYROSINE-PHOSPHATASE ETP-RELATED"/>
    <property type="match status" value="1"/>
</dbReference>
<sequence length="139" mass="16053">MRIIFVCTGNTCRSPMAESIAKRLLPTHQIESRGLMASEGASPSAHTEEVLKIHDYPEPSLAKQFQKEDMKADLILTMTSEHKRWIDHYFGQQSHVYTLKDYLDSASDIPDPFGSSYEMYLQLFQHLETDIFKLKDRID</sequence>
<dbReference type="EMBL" id="PZCM01000008">
    <property type="protein sequence ID" value="PTG26923.1"/>
    <property type="molecule type" value="Genomic_DNA"/>
</dbReference>
<comment type="similarity">
    <text evidence="1">Belongs to the low molecular weight phosphotyrosine protein phosphatase family.</text>
</comment>
<accession>A0AAE5W908</accession>
<dbReference type="Proteomes" id="UP000242704">
    <property type="component" value="Unassembled WGS sequence"/>
</dbReference>
<protein>
    <recommendedName>
        <fullName evidence="6">Low molecular weight protein-tyrosine-phosphatase PtpB</fullName>
        <ecNumber evidence="2">3.1.3.48</ecNumber>
    </recommendedName>
    <alternativeName>
        <fullName evidence="7">Phosphotyrosine phosphatase B</fullName>
    </alternativeName>
</protein>
<keyword evidence="3" id="KW-0378">Hydrolase</keyword>
<feature type="active site" description="Nucleophile" evidence="9">
    <location>
        <position position="7"/>
    </location>
</feature>
<evidence type="ECO:0000313" key="16">
    <source>
        <dbReference type="Proteomes" id="UP000242144"/>
    </source>
</evidence>
<evidence type="ECO:0000313" key="12">
    <source>
        <dbReference type="EMBL" id="PTG16355.1"/>
    </source>
</evidence>
<dbReference type="SMART" id="SM00226">
    <property type="entry name" value="LMWPc"/>
    <property type="match status" value="1"/>
</dbReference>
<dbReference type="InterPro" id="IPR017867">
    <property type="entry name" value="Tyr_phospatase_low_mol_wt"/>
</dbReference>
<comment type="caution">
    <text evidence="12">The sequence shown here is derived from an EMBL/GenBank/DDBJ whole genome shotgun (WGS) entry which is preliminary data.</text>
</comment>
<comment type="function">
    <text evidence="5">Dephosphorylates the phosphotyrosine-containing proteins.</text>
</comment>
<evidence type="ECO:0000313" key="17">
    <source>
        <dbReference type="Proteomes" id="UP000242704"/>
    </source>
</evidence>
<dbReference type="EMBL" id="PZBZ01000010">
    <property type="protein sequence ID" value="PTG16355.1"/>
    <property type="molecule type" value="Genomic_DNA"/>
</dbReference>
<dbReference type="InterPro" id="IPR050438">
    <property type="entry name" value="LMW_PTPase"/>
</dbReference>
<evidence type="ECO:0000256" key="5">
    <source>
        <dbReference type="ARBA" id="ARBA00037193"/>
    </source>
</evidence>
<evidence type="ECO:0000256" key="4">
    <source>
        <dbReference type="ARBA" id="ARBA00022912"/>
    </source>
</evidence>
<gene>
    <name evidence="13" type="ORF">BU638_07665</name>
    <name evidence="12" type="ORF">BU653_02660</name>
    <name evidence="14" type="ORF">BU676_06485</name>
    <name evidence="11" type="ORF">RCF65_01535</name>
</gene>
<dbReference type="SUPFAM" id="SSF52788">
    <property type="entry name" value="Phosphotyrosine protein phosphatases I"/>
    <property type="match status" value="1"/>
</dbReference>
<dbReference type="Proteomes" id="UP000242008">
    <property type="component" value="Unassembled WGS sequence"/>
</dbReference>
<name>A0AAE5W908_STACR</name>
<evidence type="ECO:0000313" key="11">
    <source>
        <dbReference type="EMBL" id="MDQ7174665.1"/>
    </source>
</evidence>
<evidence type="ECO:0000256" key="2">
    <source>
        <dbReference type="ARBA" id="ARBA00013064"/>
    </source>
</evidence>
<evidence type="ECO:0000256" key="8">
    <source>
        <dbReference type="ARBA" id="ARBA00051722"/>
    </source>
</evidence>
<reference evidence="11 18" key="3">
    <citation type="submission" date="2023-08" db="EMBL/GenBank/DDBJ databases">
        <title>Whole genome sequencing of Staphylococcus chromogenes NNSch 2386.</title>
        <authorList>
            <person name="Kropotov V.S."/>
            <person name="Boriskina E.V."/>
            <person name="Gordinskaya N.A."/>
            <person name="Shkurkina I.S."/>
            <person name="Kryazhev D.V."/>
            <person name="Alekseeva A.E."/>
            <person name="Makhova M.A."/>
        </authorList>
    </citation>
    <scope>NUCLEOTIDE SEQUENCE [LARGE SCALE GENOMIC DNA]</scope>
    <source>
        <strain evidence="11 18">NNSch 2386</strain>
    </source>
</reference>
<dbReference type="EC" id="3.1.3.48" evidence="2"/>
<dbReference type="EMBL" id="PZAO01000012">
    <property type="protein sequence ID" value="PTG69675.1"/>
    <property type="molecule type" value="Genomic_DNA"/>
</dbReference>
<evidence type="ECO:0000256" key="1">
    <source>
        <dbReference type="ARBA" id="ARBA00011063"/>
    </source>
</evidence>
<feature type="domain" description="Phosphotyrosine protein phosphatase I" evidence="10">
    <location>
        <begin position="1"/>
        <end position="137"/>
    </location>
</feature>
<dbReference type="Proteomes" id="UP000242144">
    <property type="component" value="Unassembled WGS sequence"/>
</dbReference>
<evidence type="ECO:0000256" key="6">
    <source>
        <dbReference type="ARBA" id="ARBA00040312"/>
    </source>
</evidence>
<dbReference type="Proteomes" id="UP001240157">
    <property type="component" value="Unassembled WGS sequence"/>
</dbReference>
<dbReference type="AlphaFoldDB" id="A0AAE5W908"/>
<evidence type="ECO:0000313" key="13">
    <source>
        <dbReference type="EMBL" id="PTG26923.1"/>
    </source>
</evidence>
<comment type="catalytic activity">
    <reaction evidence="8">
        <text>O-phospho-L-tyrosyl-[protein] + H2O = L-tyrosyl-[protein] + phosphate</text>
        <dbReference type="Rhea" id="RHEA:10684"/>
        <dbReference type="Rhea" id="RHEA-COMP:10136"/>
        <dbReference type="Rhea" id="RHEA-COMP:20101"/>
        <dbReference type="ChEBI" id="CHEBI:15377"/>
        <dbReference type="ChEBI" id="CHEBI:43474"/>
        <dbReference type="ChEBI" id="CHEBI:46858"/>
        <dbReference type="ChEBI" id="CHEBI:61978"/>
        <dbReference type="EC" id="3.1.3.48"/>
    </reaction>
</comment>
<dbReference type="Pfam" id="PF01451">
    <property type="entry name" value="LMWPc"/>
    <property type="match status" value="1"/>
</dbReference>
<evidence type="ECO:0000256" key="7">
    <source>
        <dbReference type="ARBA" id="ARBA00041820"/>
    </source>
</evidence>
<dbReference type="Gene3D" id="3.40.50.2300">
    <property type="match status" value="1"/>
</dbReference>
<dbReference type="GO" id="GO:0004725">
    <property type="term" value="F:protein tyrosine phosphatase activity"/>
    <property type="evidence" value="ECO:0007669"/>
    <property type="project" value="UniProtKB-EC"/>
</dbReference>
<evidence type="ECO:0000259" key="10">
    <source>
        <dbReference type="SMART" id="SM00226"/>
    </source>
</evidence>
<reference evidence="12" key="2">
    <citation type="submission" date="2018-03" db="EMBL/GenBank/DDBJ databases">
        <authorList>
            <person name="Naushad S."/>
        </authorList>
    </citation>
    <scope>NUCLEOTIDE SEQUENCE</scope>
    <source>
        <strain evidence="13">SNUC 105</strain>
        <strain evidence="14">SNUC 1363</strain>
        <strain evidence="12">SNUC 505</strain>
    </source>
</reference>
<dbReference type="RefSeq" id="WP_037576586.1">
    <property type="nucleotide sequence ID" value="NZ_BMDK01000004.1"/>
</dbReference>
<reference evidence="15 16" key="1">
    <citation type="journal article" date="2016" name="Front. Microbiol.">
        <title>Comprehensive Phylogenetic Analysis of Bovine Non-aureus Staphylococci Species Based on Whole-Genome Sequencing.</title>
        <authorList>
            <person name="Naushad S."/>
            <person name="Barkema H.W."/>
            <person name="Luby C."/>
            <person name="Condas L.A."/>
            <person name="Nobrega D.B."/>
            <person name="Carson D.A."/>
            <person name="De Buck J."/>
        </authorList>
    </citation>
    <scope>NUCLEOTIDE SEQUENCE [LARGE SCALE GENOMIC DNA]</scope>
    <source>
        <strain evidence="13 16">SNUC 105</strain>
        <strain evidence="14 15">SNUC 1363</strain>
        <strain evidence="12 17">SNUC 505</strain>
    </source>
</reference>
<proteinExistence type="inferred from homology"/>
<keyword evidence="15" id="KW-1185">Reference proteome</keyword>
<evidence type="ECO:0000313" key="14">
    <source>
        <dbReference type="EMBL" id="PTG69675.1"/>
    </source>
</evidence>
<dbReference type="EMBL" id="JAVGJF010000004">
    <property type="protein sequence ID" value="MDQ7174665.1"/>
    <property type="molecule type" value="Genomic_DNA"/>
</dbReference>
<feature type="active site" description="Nucleophile" evidence="9">
    <location>
        <position position="13"/>
    </location>
</feature>
<dbReference type="CDD" id="cd16344">
    <property type="entry name" value="LMWPAP"/>
    <property type="match status" value="1"/>
</dbReference>
<feature type="active site" description="Proton donor" evidence="9">
    <location>
        <position position="111"/>
    </location>
</feature>
<dbReference type="PRINTS" id="PR00719">
    <property type="entry name" value="LMWPTPASE"/>
</dbReference>
<evidence type="ECO:0000313" key="18">
    <source>
        <dbReference type="Proteomes" id="UP001240157"/>
    </source>
</evidence>